<evidence type="ECO:0000313" key="3">
    <source>
        <dbReference type="Proteomes" id="UP001303473"/>
    </source>
</evidence>
<comment type="caution">
    <text evidence="2">The sequence shown here is derived from an EMBL/GenBank/DDBJ whole genome shotgun (WGS) entry which is preliminary data.</text>
</comment>
<protein>
    <submittedName>
        <fullName evidence="2">Uncharacterized protein</fullName>
    </submittedName>
</protein>
<accession>A0AAN6N1Q2</accession>
<keyword evidence="1" id="KW-0812">Transmembrane</keyword>
<feature type="transmembrane region" description="Helical" evidence="1">
    <location>
        <begin position="23"/>
        <end position="44"/>
    </location>
</feature>
<keyword evidence="1" id="KW-0472">Membrane</keyword>
<keyword evidence="3" id="KW-1185">Reference proteome</keyword>
<name>A0AAN6N1Q2_9PEZI</name>
<proteinExistence type="predicted"/>
<keyword evidence="1" id="KW-1133">Transmembrane helix</keyword>
<dbReference type="EMBL" id="MU853852">
    <property type="protein sequence ID" value="KAK3937531.1"/>
    <property type="molecule type" value="Genomic_DNA"/>
</dbReference>
<reference evidence="3" key="1">
    <citation type="journal article" date="2023" name="Mol. Phylogenet. Evol.">
        <title>Genome-scale phylogeny and comparative genomics of the fungal order Sordariales.</title>
        <authorList>
            <person name="Hensen N."/>
            <person name="Bonometti L."/>
            <person name="Westerberg I."/>
            <person name="Brannstrom I.O."/>
            <person name="Guillou S."/>
            <person name="Cros-Aarteil S."/>
            <person name="Calhoun S."/>
            <person name="Haridas S."/>
            <person name="Kuo A."/>
            <person name="Mondo S."/>
            <person name="Pangilinan J."/>
            <person name="Riley R."/>
            <person name="LaButti K."/>
            <person name="Andreopoulos B."/>
            <person name="Lipzen A."/>
            <person name="Chen C."/>
            <person name="Yan M."/>
            <person name="Daum C."/>
            <person name="Ng V."/>
            <person name="Clum A."/>
            <person name="Steindorff A."/>
            <person name="Ohm R.A."/>
            <person name="Martin F."/>
            <person name="Silar P."/>
            <person name="Natvig D.O."/>
            <person name="Lalanne C."/>
            <person name="Gautier V."/>
            <person name="Ament-Velasquez S.L."/>
            <person name="Kruys A."/>
            <person name="Hutchinson M.I."/>
            <person name="Powell A.J."/>
            <person name="Barry K."/>
            <person name="Miller A.N."/>
            <person name="Grigoriev I.V."/>
            <person name="Debuchy R."/>
            <person name="Gladieux P."/>
            <person name="Hiltunen Thoren M."/>
            <person name="Johannesson H."/>
        </authorList>
    </citation>
    <scope>NUCLEOTIDE SEQUENCE [LARGE SCALE GENOMIC DNA]</scope>
    <source>
        <strain evidence="3">CBS 340.73</strain>
    </source>
</reference>
<evidence type="ECO:0000313" key="2">
    <source>
        <dbReference type="EMBL" id="KAK3937531.1"/>
    </source>
</evidence>
<sequence length="101" mass="11545">MPGLLHDGLSGLQRLDMAWCRLFLLWSSVFGLYGDWLCLARYFIPVRQGWRYVSSLCWSRKTCACFLSEVSIVRTINVCLVSVLRPSVITSDINKENVSLI</sequence>
<dbReference type="AlphaFoldDB" id="A0AAN6N1Q2"/>
<organism evidence="2 3">
    <name type="scientific">Diplogelasinospora grovesii</name>
    <dbReference type="NCBI Taxonomy" id="303347"/>
    <lineage>
        <taxon>Eukaryota</taxon>
        <taxon>Fungi</taxon>
        <taxon>Dikarya</taxon>
        <taxon>Ascomycota</taxon>
        <taxon>Pezizomycotina</taxon>
        <taxon>Sordariomycetes</taxon>
        <taxon>Sordariomycetidae</taxon>
        <taxon>Sordariales</taxon>
        <taxon>Diplogelasinosporaceae</taxon>
        <taxon>Diplogelasinospora</taxon>
    </lineage>
</organism>
<dbReference type="Proteomes" id="UP001303473">
    <property type="component" value="Unassembled WGS sequence"/>
</dbReference>
<gene>
    <name evidence="2" type="ORF">QBC46DRAFT_9691</name>
</gene>
<evidence type="ECO:0000256" key="1">
    <source>
        <dbReference type="SAM" id="Phobius"/>
    </source>
</evidence>